<gene>
    <name evidence="2" type="ORF">G3T38_06615</name>
</gene>
<evidence type="ECO:0000313" key="3">
    <source>
        <dbReference type="Proteomes" id="UP000468687"/>
    </source>
</evidence>
<dbReference type="EMBL" id="JAAGXA010000003">
    <property type="protein sequence ID" value="NEN77945.1"/>
    <property type="molecule type" value="Genomic_DNA"/>
</dbReference>
<sequence>MTTSPVPAARATRRTVVRTAAWAVPAVSVVAAAPAFAASGGTSRFVVQQTRYFIQGEPVPAEYRLDVTVTGPPITNARIVWTPRTSTSQTFGDYSSNLVHDGTGDFYSEPTSFILTGTSFWFEDGLNDSADGSCTLQLLDGTTVLETLPVVYDSSLTPTFPPL</sequence>
<dbReference type="PROSITE" id="PS51318">
    <property type="entry name" value="TAT"/>
    <property type="match status" value="1"/>
</dbReference>
<dbReference type="InterPro" id="IPR006311">
    <property type="entry name" value="TAT_signal"/>
</dbReference>
<accession>A0A6P0HJX9</accession>
<keyword evidence="3" id="KW-1185">Reference proteome</keyword>
<dbReference type="RefSeq" id="WP_163771294.1">
    <property type="nucleotide sequence ID" value="NZ_JAAGXA010000003.1"/>
</dbReference>
<proteinExistence type="predicted"/>
<comment type="caution">
    <text evidence="2">The sequence shown here is derived from an EMBL/GenBank/DDBJ whole genome shotgun (WGS) entry which is preliminary data.</text>
</comment>
<feature type="chain" id="PRO_5026778764" evidence="1">
    <location>
        <begin position="38"/>
        <end position="163"/>
    </location>
</feature>
<name>A0A6P0HJX9_9ACTN</name>
<evidence type="ECO:0000256" key="1">
    <source>
        <dbReference type="SAM" id="SignalP"/>
    </source>
</evidence>
<organism evidence="2 3">
    <name type="scientific">Nocardioides zeae</name>
    <dbReference type="NCBI Taxonomy" id="1457234"/>
    <lineage>
        <taxon>Bacteria</taxon>
        <taxon>Bacillati</taxon>
        <taxon>Actinomycetota</taxon>
        <taxon>Actinomycetes</taxon>
        <taxon>Propionibacteriales</taxon>
        <taxon>Nocardioidaceae</taxon>
        <taxon>Nocardioides</taxon>
    </lineage>
</organism>
<dbReference type="Proteomes" id="UP000468687">
    <property type="component" value="Unassembled WGS sequence"/>
</dbReference>
<keyword evidence="1" id="KW-0732">Signal</keyword>
<evidence type="ECO:0000313" key="2">
    <source>
        <dbReference type="EMBL" id="NEN77945.1"/>
    </source>
</evidence>
<feature type="signal peptide" evidence="1">
    <location>
        <begin position="1"/>
        <end position="37"/>
    </location>
</feature>
<protein>
    <submittedName>
        <fullName evidence="2">Uncharacterized protein</fullName>
    </submittedName>
</protein>
<dbReference type="AlphaFoldDB" id="A0A6P0HJX9"/>
<reference evidence="2 3" key="1">
    <citation type="journal article" date="2014" name="Int. J. Syst. Evol. Microbiol.">
        <title>Nocardioides zeae sp. nov., isolated from the stem of Zea mays.</title>
        <authorList>
            <person name="Glaeser S.P."/>
            <person name="McInroy J.A."/>
            <person name="Busse H.J."/>
            <person name="Kampfer P."/>
        </authorList>
    </citation>
    <scope>NUCLEOTIDE SEQUENCE [LARGE SCALE GENOMIC DNA]</scope>
    <source>
        <strain evidence="2 3">JCM 30728</strain>
    </source>
</reference>